<evidence type="ECO:0000313" key="2">
    <source>
        <dbReference type="EMBL" id="GEU55785.1"/>
    </source>
</evidence>
<organism evidence="2">
    <name type="scientific">Tanacetum cinerariifolium</name>
    <name type="common">Dalmatian daisy</name>
    <name type="synonym">Chrysanthemum cinerariifolium</name>
    <dbReference type="NCBI Taxonomy" id="118510"/>
    <lineage>
        <taxon>Eukaryota</taxon>
        <taxon>Viridiplantae</taxon>
        <taxon>Streptophyta</taxon>
        <taxon>Embryophyta</taxon>
        <taxon>Tracheophyta</taxon>
        <taxon>Spermatophyta</taxon>
        <taxon>Magnoliopsida</taxon>
        <taxon>eudicotyledons</taxon>
        <taxon>Gunneridae</taxon>
        <taxon>Pentapetalae</taxon>
        <taxon>asterids</taxon>
        <taxon>campanulids</taxon>
        <taxon>Asterales</taxon>
        <taxon>Asteraceae</taxon>
        <taxon>Asteroideae</taxon>
        <taxon>Anthemideae</taxon>
        <taxon>Anthemidinae</taxon>
        <taxon>Tanacetum</taxon>
    </lineage>
</organism>
<dbReference type="GO" id="GO:0008237">
    <property type="term" value="F:metallopeptidase activity"/>
    <property type="evidence" value="ECO:0007669"/>
    <property type="project" value="UniProtKB-KW"/>
</dbReference>
<gene>
    <name evidence="2" type="ORF">Tci_027763</name>
</gene>
<keyword evidence="2" id="KW-0378">Hydrolase</keyword>
<dbReference type="PANTHER" id="PTHR33983">
    <property type="entry name" value="OS07G0185900 PROTEIN"/>
    <property type="match status" value="1"/>
</dbReference>
<evidence type="ECO:0000256" key="1">
    <source>
        <dbReference type="SAM" id="MobiDB-lite"/>
    </source>
</evidence>
<keyword evidence="2" id="KW-0482">Metalloprotease</keyword>
<feature type="region of interest" description="Disordered" evidence="1">
    <location>
        <begin position="197"/>
        <end position="219"/>
    </location>
</feature>
<dbReference type="GO" id="GO:0006508">
    <property type="term" value="P:proteolysis"/>
    <property type="evidence" value="ECO:0007669"/>
    <property type="project" value="UniProtKB-KW"/>
</dbReference>
<proteinExistence type="predicted"/>
<dbReference type="PANTHER" id="PTHR33983:SF1">
    <property type="entry name" value="OS07G0185900 PROTEIN"/>
    <property type="match status" value="1"/>
</dbReference>
<dbReference type="Gene3D" id="3.40.50.300">
    <property type="entry name" value="P-loop containing nucleotide triphosphate hydrolases"/>
    <property type="match status" value="1"/>
</dbReference>
<name>A0A6L2L656_TANCI</name>
<dbReference type="AlphaFoldDB" id="A0A6L2L656"/>
<accession>A0A6L2L656</accession>
<dbReference type="EMBL" id="BKCJ010003553">
    <property type="protein sequence ID" value="GEU55785.1"/>
    <property type="molecule type" value="Genomic_DNA"/>
</dbReference>
<sequence length="238" mass="26012">MAKTNASGESVKEDMNLICSRMSKDVDESQDCVNGGEMNLVFEFKDCVKGCETDLEMVVDNKEDGEFFHESEEIELVDHCFMNMVKGAGLEDGIDERKQTLHELLTKMEGFSGNKGIIMLDTTSRPDNVLGLSLLRPEKFIVHLSIDKIDIARIEFSLKELFFGSLEVLVGSLQPVLKKFHSHCPQTARMYYHPPADNHSHGGDAKGVNGGGGGGHGGRGVGDDGVAVISTFDVISVF</sequence>
<feature type="compositionally biased region" description="Gly residues" evidence="1">
    <location>
        <begin position="208"/>
        <end position="219"/>
    </location>
</feature>
<reference evidence="2" key="1">
    <citation type="journal article" date="2019" name="Sci. Rep.">
        <title>Draft genome of Tanacetum cinerariifolium, the natural source of mosquito coil.</title>
        <authorList>
            <person name="Yamashiro T."/>
            <person name="Shiraishi A."/>
            <person name="Satake H."/>
            <person name="Nakayama K."/>
        </authorList>
    </citation>
    <scope>NUCLEOTIDE SEQUENCE</scope>
</reference>
<comment type="caution">
    <text evidence="2">The sequence shown here is derived from an EMBL/GenBank/DDBJ whole genome shotgun (WGS) entry which is preliminary data.</text>
</comment>
<protein>
    <submittedName>
        <fullName evidence="2">ATP-dependent zinc metalloprotease FTSH, chloroplastic-like</fullName>
    </submittedName>
</protein>
<keyword evidence="2" id="KW-0645">Protease</keyword>
<dbReference type="InterPro" id="IPR027417">
    <property type="entry name" value="P-loop_NTPase"/>
</dbReference>